<sequence length="89" mass="10719">MKTIHLFQFKNSISRKIPFFKDECRLDNLNDLMTYDLMNTEKVTEFIIDVPEDFIFEDTPRKDIIMMCKNAHDMIEHYFATTVDDYDVI</sequence>
<accession>A0A316WID5</accession>
<evidence type="ECO:0000313" key="1">
    <source>
        <dbReference type="EMBL" id="PWN60889.1"/>
    </source>
</evidence>
<dbReference type="AlphaFoldDB" id="A0A316WID5"/>
<evidence type="ECO:0000313" key="2">
    <source>
        <dbReference type="Proteomes" id="UP000236413"/>
    </source>
</evidence>
<comment type="caution">
    <text evidence="1">The sequence shown here is derived from an EMBL/GenBank/DDBJ whole genome shotgun (WGS) entry which is preliminary data.</text>
</comment>
<dbReference type="RefSeq" id="WP_103234114.1">
    <property type="nucleotide sequence ID" value="NZ_PPEG02000005.1"/>
</dbReference>
<gene>
    <name evidence="1" type="ORF">C1634_012520</name>
</gene>
<dbReference type="EMBL" id="PPEG02000005">
    <property type="protein sequence ID" value="PWN60889.1"/>
    <property type="molecule type" value="Genomic_DNA"/>
</dbReference>
<dbReference type="Proteomes" id="UP000236413">
    <property type="component" value="Unassembled WGS sequence"/>
</dbReference>
<reference evidence="1 2" key="1">
    <citation type="submission" date="2018-04" db="EMBL/GenBank/DDBJ databases">
        <title>Chryseobacterium oncorhynchi 701B-08T from rainbow trout, and Chryseobacterium viscerum 687B-08T from diseased fish.</title>
        <authorList>
            <person name="Jeong J.-J."/>
            <person name="Lee Y.J."/>
            <person name="Pathiraja D."/>
            <person name="Park B."/>
            <person name="Choi I.-G."/>
            <person name="Kim K.D."/>
        </authorList>
    </citation>
    <scope>NUCLEOTIDE SEQUENCE [LARGE SCALE GENOMIC DNA]</scope>
    <source>
        <strain evidence="1 2">687B-08</strain>
    </source>
</reference>
<protein>
    <submittedName>
        <fullName evidence="1">Heme oxygenase</fullName>
    </submittedName>
</protein>
<organism evidence="1 2">
    <name type="scientific">Chryseobacterium viscerum</name>
    <dbReference type="NCBI Taxonomy" id="1037377"/>
    <lineage>
        <taxon>Bacteria</taxon>
        <taxon>Pseudomonadati</taxon>
        <taxon>Bacteroidota</taxon>
        <taxon>Flavobacteriia</taxon>
        <taxon>Flavobacteriales</taxon>
        <taxon>Weeksellaceae</taxon>
        <taxon>Chryseobacterium group</taxon>
        <taxon>Chryseobacterium</taxon>
    </lineage>
</organism>
<proteinExistence type="predicted"/>
<name>A0A316WID5_9FLAO</name>